<organism evidence="2 3">
    <name type="scientific">Ophiobolus disseminans</name>
    <dbReference type="NCBI Taxonomy" id="1469910"/>
    <lineage>
        <taxon>Eukaryota</taxon>
        <taxon>Fungi</taxon>
        <taxon>Dikarya</taxon>
        <taxon>Ascomycota</taxon>
        <taxon>Pezizomycotina</taxon>
        <taxon>Dothideomycetes</taxon>
        <taxon>Pleosporomycetidae</taxon>
        <taxon>Pleosporales</taxon>
        <taxon>Pleosporineae</taxon>
        <taxon>Phaeosphaeriaceae</taxon>
        <taxon>Ophiobolus</taxon>
    </lineage>
</organism>
<gene>
    <name evidence="2" type="ORF">CC86DRAFT_438051</name>
</gene>
<protein>
    <submittedName>
        <fullName evidence="2">Uncharacterized protein</fullName>
    </submittedName>
</protein>
<feature type="compositionally biased region" description="Polar residues" evidence="1">
    <location>
        <begin position="42"/>
        <end position="57"/>
    </location>
</feature>
<dbReference type="EMBL" id="MU006222">
    <property type="protein sequence ID" value="KAF2828664.1"/>
    <property type="molecule type" value="Genomic_DNA"/>
</dbReference>
<dbReference type="AlphaFoldDB" id="A0A6A7A785"/>
<proteinExistence type="predicted"/>
<evidence type="ECO:0000313" key="2">
    <source>
        <dbReference type="EMBL" id="KAF2828664.1"/>
    </source>
</evidence>
<evidence type="ECO:0000313" key="3">
    <source>
        <dbReference type="Proteomes" id="UP000799424"/>
    </source>
</evidence>
<feature type="region of interest" description="Disordered" evidence="1">
    <location>
        <begin position="35"/>
        <end position="57"/>
    </location>
</feature>
<keyword evidence="3" id="KW-1185">Reference proteome</keyword>
<evidence type="ECO:0000256" key="1">
    <source>
        <dbReference type="SAM" id="MobiDB-lite"/>
    </source>
</evidence>
<name>A0A6A7A785_9PLEO</name>
<reference evidence="2" key="1">
    <citation type="journal article" date="2020" name="Stud. Mycol.">
        <title>101 Dothideomycetes genomes: a test case for predicting lifestyles and emergence of pathogens.</title>
        <authorList>
            <person name="Haridas S."/>
            <person name="Albert R."/>
            <person name="Binder M."/>
            <person name="Bloem J."/>
            <person name="Labutti K."/>
            <person name="Salamov A."/>
            <person name="Andreopoulos B."/>
            <person name="Baker S."/>
            <person name="Barry K."/>
            <person name="Bills G."/>
            <person name="Bluhm B."/>
            <person name="Cannon C."/>
            <person name="Castanera R."/>
            <person name="Culley D."/>
            <person name="Daum C."/>
            <person name="Ezra D."/>
            <person name="Gonzalez J."/>
            <person name="Henrissat B."/>
            <person name="Kuo A."/>
            <person name="Liang C."/>
            <person name="Lipzen A."/>
            <person name="Lutzoni F."/>
            <person name="Magnuson J."/>
            <person name="Mondo S."/>
            <person name="Nolan M."/>
            <person name="Ohm R."/>
            <person name="Pangilinan J."/>
            <person name="Park H.-J."/>
            <person name="Ramirez L."/>
            <person name="Alfaro M."/>
            <person name="Sun H."/>
            <person name="Tritt A."/>
            <person name="Yoshinaga Y."/>
            <person name="Zwiers L.-H."/>
            <person name="Turgeon B."/>
            <person name="Goodwin S."/>
            <person name="Spatafora J."/>
            <person name="Crous P."/>
            <person name="Grigoriev I."/>
        </authorList>
    </citation>
    <scope>NUCLEOTIDE SEQUENCE</scope>
    <source>
        <strain evidence="2">CBS 113818</strain>
    </source>
</reference>
<sequence length="138" mass="15198">MTGLKEPDKADKHDSLPAGSSLAFWTKPILNHPPIHEAQDAQDFQQPNSAGPITGRSYNSFRHRLVKTKTYQNIPDAPPTAQDLTEAAKFVTVIFGHFSDSAGKINAGKYGLKPSKDFGLCYNTFWKRRGCAYGEACP</sequence>
<accession>A0A6A7A785</accession>
<dbReference type="Proteomes" id="UP000799424">
    <property type="component" value="Unassembled WGS sequence"/>
</dbReference>